<feature type="region of interest" description="Disordered" evidence="2">
    <location>
        <begin position="1713"/>
        <end position="1732"/>
    </location>
</feature>
<feature type="compositionally biased region" description="Polar residues" evidence="2">
    <location>
        <begin position="389"/>
        <end position="399"/>
    </location>
</feature>
<evidence type="ECO:0000256" key="2">
    <source>
        <dbReference type="SAM" id="MobiDB-lite"/>
    </source>
</evidence>
<keyword evidence="1" id="KW-0175">Coiled coil</keyword>
<evidence type="ECO:0000256" key="1">
    <source>
        <dbReference type="SAM" id="Coils"/>
    </source>
</evidence>
<feature type="compositionally biased region" description="Polar residues" evidence="2">
    <location>
        <begin position="618"/>
        <end position="648"/>
    </location>
</feature>
<feature type="region of interest" description="Disordered" evidence="2">
    <location>
        <begin position="1776"/>
        <end position="1798"/>
    </location>
</feature>
<feature type="compositionally biased region" description="Low complexity" evidence="2">
    <location>
        <begin position="335"/>
        <end position="350"/>
    </location>
</feature>
<feature type="compositionally biased region" description="Polar residues" evidence="2">
    <location>
        <begin position="474"/>
        <end position="490"/>
    </location>
</feature>
<sequence length="2599" mass="291537">MSDTDDFNYESVVSDPGVYDGILGSTSNIRSGVGLAHQPSSTANTAAIDARSMTNSNNIITPSTNRAETPEPRGLDDIDANGPSDSTPSLAISTPNSDKFQFEYDRERRDYSEFGGSQQSQYDLKSGMYINGSTSDFTTKLKGDVIVSAKWSTVGEMREREMENTEHASQPPTYAGMIQTAAQENALEDTTFDLPSFNEPTDFSLSRLIRQSSADDIQRQSGFEHHYPSDTEEPAHIHKQEMEERKSSNIQTPKMTRSRSDQHGMVDLGSAGEPPALRSALRKNRVAQPPDVTENIEPVPPSPRTVSFANLGPLSNSEASLPDAPGSNPAATWRNNNSGNNNGKSTSASTDTTTQESIVFRTQNASYARPFARDSSNGSTNVDRDPDDTNSIGNMSTQPLDADAATDSYLQQQEDMGLPDEEPLQHLPTVHLPLGSGQMTSSGRFGMDRISGVSLGVGMAGGMFRKFAGWTQNQLTRPHSPSTMPSTLSDASKEGEQINSNNGRAEDKARASKTRMQKESTEKADANTDSHASSLSTASSLSPVKTEPMRSQIASVSTTPTSANGTGSSATGSPFTTPTNRPASVRKTSNTPSRSVNPLTRHLAMKAMLSAPPAQRSMHGNSAGSSNTTPTHSSKNGPAQSLVDHNSISGDSDAYDVSATSAMLSLAEIQKQFESFANHLKHDASAVQADMHESENVWNELQLEMEQLKTKLADVETTRDFYQRQAEEAEKSRLEWEMERQQLSDECNDLQANIEQWRHRIGDLENERQGVWNEGTQSREQLLHTIARLEIELSETRAEASSMKIRLSSINVEFDKNHSDWEAEREEIFNHVDDVMANVAQLGLENQDLQAEIHDTREQLKESQMLLDKGDSELRVTFERNLALEHELTAATEKLEVIETKHVEAAERIGRLEQQVEDLKSSVQTAEMRETDLKAENASLKETNKLLQETLEDLTEQNHELKGSSDESHFFKTALNETVFPLSPQSNKPAANADAPSAEPESETVAKLKAEHREALEKVSEDYSLLVETMKSLTESKQRYKTENTELADMAEVARNEIELLKKQLSEARLSTANAPSNSRDTQLTQLHKNEERLQRDLDIAERDRDEISKRMRALDDRNKHLMQRNDELAQRTARLETELSDLQMHSSNARDSAADGDSEDAKMKEKELEYLHTTVADLEKELSRNHVDNDKLRQTIANMEVELDDALMDLTKVRGELDSEKKSLNSEREKTKNLQQTTDKLNKEMSGLQDNLDTPGTSTANSPSMDQPEKMSQAVRHLQTDITAREQSISQLSMRLEKLKKEQRFLADQLRDTLLRNATLRKELTDILLRRAGKFRELHMLQNAERSLNDIYTQSDDGDLSIMSGTIDMVPSTSQLLDGNTNSRYFSSLDKHLDVMENIIDDEDERSDKPLGMHKNALKRSNSQPTASRMQKKMLTPIKEEFGAHGHSMHDVSVQCNLLSEETSVAKKKLEEELETARERLFRLEEDCRALQAAVASVKQERDQFKVSHEEAAERVSHLTSQIDELSENHERMKAVNITTARISLRVNRQLAVLKKTLARLEPRETVSTSSQRADPQLSQIEAEDKEDALALEEDDAMLNATIDHPLRKGDLALLGLNDANPNDDTNIPESPYLDSSEGYDKINNGDVLEQVGVAVSEAYTEIKRIRRDVVRVKRERARLMKRLAEVERSKLPSFELSAQWDRKLRSRSYTESLVPSSRNVNGNVDSEGDAAGQVNAEENNVSGNLLDDTDPPPSLFLADESLIMAEIAVSRRKLHHGDDSSEHGDDGKLSSEALGPDGQFNINMSVLRDPAAAVKEMSRLLAQIKKKDRRLQLVEKDCDRLEEFNRELVQKLDRSYADKLRVQQEYNAMTIRTSARTAGRTNTPSRSTDWDELDSIQRELERCKNRNKEYFVNVDKLCRILNQHTLDRALADCNEEMDGSKDDNQKASGISYFENIYRTLLMDMAVVLDAKGDLNEKKSIRDNFNSMAAAVRKRLDEKDAKLKKMRSQLDVSRLASEAANNASVLSAKASSTTEERLRSTERRAAELETQITEAQEQLTTRQTNIRSLNDNISRLRQQCVAADSELQDARLERDGWHQQFLACEQTLNYQIEENDRLREALNRLSQLRSRNTQEFVAGGQLAYGDQSANIEWERLREEWTEATREETAQIWRNEEFVLRQTYEAQLKVYSWANKLWSDTIHAFVAQAVRDAESTAPAIAVSDNSNTEQQPIVSATTFKASGEALLHATENLDTEVGKALRRAASLQEALHCVGAADNGQNTTKRANFVEALNKIIQGLNRDFAGPWRDNIRNCMATIAIGAASVAKRIHIVSGGLVIGDSPTALSSGSSSSGFPRITDEQKAMIREHYRKREAEIKRTYLGKLQIEREDGKAREDKIKADFQKEKYLLIAESKYLRGRVQIEADRVMFMKHQKKALLKMVGGQDALLRRVDMLVHQRQIKMQSSGGMGEERREHIRNLWKRVLLAVRFTNVMYEIRNRTIAVNEIKTNAMKLMSPRQLDSATNKYQQQQQQQYEQRDLPPPKSSGYEYNGSVASNYAKYQYNKQQNYAGLKAAPSTPSKLRNRSSDLRSSTGSSVNQ</sequence>
<feature type="region of interest" description="Disordered" evidence="2">
    <location>
        <begin position="1071"/>
        <end position="1091"/>
    </location>
</feature>
<evidence type="ECO:0000313" key="4">
    <source>
        <dbReference type="Proteomes" id="UP001151518"/>
    </source>
</evidence>
<feature type="compositionally biased region" description="Basic and acidic residues" evidence="2">
    <location>
        <begin position="504"/>
        <end position="528"/>
    </location>
</feature>
<feature type="compositionally biased region" description="Polar residues" evidence="2">
    <location>
        <begin position="1713"/>
        <end position="1726"/>
    </location>
</feature>
<protein>
    <submittedName>
        <fullName evidence="3">Uncharacterized protein</fullName>
    </submittedName>
</protein>
<feature type="compositionally biased region" description="Low complexity" evidence="2">
    <location>
        <begin position="54"/>
        <end position="65"/>
    </location>
</feature>
<feature type="compositionally biased region" description="Low complexity" evidence="2">
    <location>
        <begin position="530"/>
        <end position="542"/>
    </location>
</feature>
<feature type="compositionally biased region" description="Basic and acidic residues" evidence="2">
    <location>
        <begin position="1778"/>
        <end position="1791"/>
    </location>
</feature>
<feature type="coiled-coil region" evidence="1">
    <location>
        <begin position="1657"/>
        <end position="1691"/>
    </location>
</feature>
<feature type="region of interest" description="Disordered" evidence="2">
    <location>
        <begin position="239"/>
        <end position="400"/>
    </location>
</feature>
<feature type="compositionally biased region" description="Polar residues" evidence="2">
    <location>
        <begin position="304"/>
        <end position="319"/>
    </location>
</feature>
<feature type="region of interest" description="Disordered" evidence="2">
    <location>
        <begin position="474"/>
        <end position="597"/>
    </location>
</feature>
<feature type="compositionally biased region" description="Polar residues" evidence="2">
    <location>
        <begin position="575"/>
        <end position="597"/>
    </location>
</feature>
<proteinExistence type="predicted"/>
<dbReference type="Proteomes" id="UP001151518">
    <property type="component" value="Unassembled WGS sequence"/>
</dbReference>
<feature type="coiled-coil region" evidence="1">
    <location>
        <begin position="1461"/>
        <end position="1537"/>
    </location>
</feature>
<gene>
    <name evidence="3" type="ORF">GGI25_002754</name>
</gene>
<dbReference type="Gene3D" id="1.10.287.1490">
    <property type="match status" value="2"/>
</dbReference>
<dbReference type="PANTHER" id="PTHR23159">
    <property type="entry name" value="CENTROSOMAL PROTEIN 2"/>
    <property type="match status" value="1"/>
</dbReference>
<comment type="caution">
    <text evidence="3">The sequence shown here is derived from an EMBL/GenBank/DDBJ whole genome shotgun (WGS) entry which is preliminary data.</text>
</comment>
<feature type="region of interest" description="Disordered" evidence="2">
    <location>
        <begin position="2570"/>
        <end position="2599"/>
    </location>
</feature>
<organism evidence="3 4">
    <name type="scientific">Coemansia spiralis</name>
    <dbReference type="NCBI Taxonomy" id="417178"/>
    <lineage>
        <taxon>Eukaryota</taxon>
        <taxon>Fungi</taxon>
        <taxon>Fungi incertae sedis</taxon>
        <taxon>Zoopagomycota</taxon>
        <taxon>Kickxellomycotina</taxon>
        <taxon>Kickxellomycetes</taxon>
        <taxon>Kickxellales</taxon>
        <taxon>Kickxellaceae</taxon>
        <taxon>Coemansia</taxon>
    </lineage>
</organism>
<accession>A0A9W8G7B6</accession>
<feature type="compositionally biased region" description="Polar residues" evidence="2">
    <location>
        <begin position="351"/>
        <end position="366"/>
    </location>
</feature>
<feature type="coiled-coil region" evidence="1">
    <location>
        <begin position="1819"/>
        <end position="1853"/>
    </location>
</feature>
<feature type="coiled-coil region" evidence="1">
    <location>
        <begin position="832"/>
        <end position="964"/>
    </location>
</feature>
<feature type="region of interest" description="Disordered" evidence="2">
    <location>
        <begin position="1247"/>
        <end position="1275"/>
    </location>
</feature>
<feature type="coiled-coil region" evidence="1">
    <location>
        <begin position="1990"/>
        <end position="2136"/>
    </location>
</feature>
<dbReference type="OrthoDB" id="5569734at2759"/>
<name>A0A9W8G7B6_9FUNG</name>
<feature type="region of interest" description="Disordered" evidence="2">
    <location>
        <begin position="47"/>
        <end position="99"/>
    </location>
</feature>
<feature type="coiled-coil region" evidence="1">
    <location>
        <begin position="1283"/>
        <end position="1317"/>
    </location>
</feature>
<feature type="compositionally biased region" description="Low complexity" evidence="2">
    <location>
        <begin position="557"/>
        <end position="574"/>
    </location>
</feature>
<feature type="region of interest" description="Disordered" evidence="2">
    <location>
        <begin position="612"/>
        <end position="648"/>
    </location>
</feature>
<feature type="region of interest" description="Disordered" evidence="2">
    <location>
        <begin position="419"/>
        <end position="445"/>
    </location>
</feature>
<feature type="coiled-coil region" evidence="1">
    <location>
        <begin position="691"/>
        <end position="806"/>
    </location>
</feature>
<feature type="compositionally biased region" description="Polar residues" evidence="2">
    <location>
        <begin position="1071"/>
        <end position="1087"/>
    </location>
</feature>
<reference evidence="3" key="1">
    <citation type="submission" date="2022-07" db="EMBL/GenBank/DDBJ databases">
        <title>Phylogenomic reconstructions and comparative analyses of Kickxellomycotina fungi.</title>
        <authorList>
            <person name="Reynolds N.K."/>
            <person name="Stajich J.E."/>
            <person name="Barry K."/>
            <person name="Grigoriev I.V."/>
            <person name="Crous P."/>
            <person name="Smith M.E."/>
        </authorList>
    </citation>
    <scope>NUCLEOTIDE SEQUENCE</scope>
    <source>
        <strain evidence="3">NRRL 3115</strain>
    </source>
</reference>
<feature type="compositionally biased region" description="Polar residues" evidence="2">
    <location>
        <begin position="1420"/>
        <end position="1430"/>
    </location>
</feature>
<feature type="region of interest" description="Disordered" evidence="2">
    <location>
        <begin position="1140"/>
        <end position="1160"/>
    </location>
</feature>
<feature type="compositionally biased region" description="Polar residues" evidence="2">
    <location>
        <begin position="1249"/>
        <end position="1266"/>
    </location>
</feature>
<feature type="compositionally biased region" description="Low complexity" evidence="2">
    <location>
        <begin position="2589"/>
        <end position="2599"/>
    </location>
</feature>
<dbReference type="PANTHER" id="PTHR23159:SF31">
    <property type="entry name" value="CENTROSOME-ASSOCIATED PROTEIN CEP250 ISOFORM X1"/>
    <property type="match status" value="1"/>
</dbReference>
<feature type="region of interest" description="Disordered" evidence="2">
    <location>
        <begin position="2519"/>
        <end position="2552"/>
    </location>
</feature>
<feature type="region of interest" description="Disordered" evidence="2">
    <location>
        <begin position="1406"/>
        <end position="1431"/>
    </location>
</feature>
<evidence type="ECO:0000313" key="3">
    <source>
        <dbReference type="EMBL" id="KAJ2677964.1"/>
    </source>
</evidence>
<feature type="region of interest" description="Disordered" evidence="2">
    <location>
        <begin position="981"/>
        <end position="1003"/>
    </location>
</feature>
<dbReference type="EMBL" id="JANBTW010000026">
    <property type="protein sequence ID" value="KAJ2677964.1"/>
    <property type="molecule type" value="Genomic_DNA"/>
</dbReference>
<feature type="compositionally biased region" description="Polar residues" evidence="2">
    <location>
        <begin position="83"/>
        <end position="99"/>
    </location>
</feature>